<dbReference type="Pfam" id="PF04389">
    <property type="entry name" value="Peptidase_M28"/>
    <property type="match status" value="1"/>
</dbReference>
<evidence type="ECO:0000256" key="7">
    <source>
        <dbReference type="ARBA" id="ARBA00022645"/>
    </source>
</evidence>
<keyword evidence="13" id="KW-0862">Zinc</keyword>
<dbReference type="OrthoDB" id="9762302at2"/>
<keyword evidence="14" id="KW-0333">Golgi apparatus</keyword>
<name>A0A2S7WFR5_9FLAO</name>
<keyword evidence="18" id="KW-0458">Lysosome</keyword>
<dbReference type="InterPro" id="IPR039866">
    <property type="entry name" value="CPQ"/>
</dbReference>
<evidence type="ECO:0000256" key="19">
    <source>
        <dbReference type="ARBA" id="ARBA00025833"/>
    </source>
</evidence>
<dbReference type="GO" id="GO:0005576">
    <property type="term" value="C:extracellular region"/>
    <property type="evidence" value="ECO:0007669"/>
    <property type="project" value="UniProtKB-SubCell"/>
</dbReference>
<evidence type="ECO:0000256" key="5">
    <source>
        <dbReference type="ARBA" id="ARBA00014116"/>
    </source>
</evidence>
<protein>
    <recommendedName>
        <fullName evidence="5">Carboxypeptidase Q</fullName>
    </recommendedName>
    <alternativeName>
        <fullName evidence="20">Plasma glutamate carboxypeptidase</fullName>
    </alternativeName>
</protein>
<feature type="domain" description="Peptidase M28" evidence="21">
    <location>
        <begin position="259"/>
        <end position="472"/>
    </location>
</feature>
<evidence type="ECO:0000256" key="17">
    <source>
        <dbReference type="ARBA" id="ARBA00023180"/>
    </source>
</evidence>
<evidence type="ECO:0000313" key="23">
    <source>
        <dbReference type="Proteomes" id="UP000239068"/>
    </source>
</evidence>
<keyword evidence="6" id="KW-0964">Secreted</keyword>
<keyword evidence="15" id="KW-0482">Metalloprotease</keyword>
<dbReference type="RefSeq" id="WP_105021776.1">
    <property type="nucleotide sequence ID" value="NZ_MSCM01000002.1"/>
</dbReference>
<comment type="subcellular location">
    <subcellularLocation>
        <location evidence="1">Endoplasmic reticulum</location>
    </subcellularLocation>
    <subcellularLocation>
        <location evidence="3">Golgi apparatus</location>
    </subcellularLocation>
    <subcellularLocation>
        <location evidence="2">Lysosome</location>
    </subcellularLocation>
    <subcellularLocation>
        <location evidence="4">Secreted</location>
    </subcellularLocation>
</comment>
<keyword evidence="11" id="KW-0378">Hydrolase</keyword>
<keyword evidence="12" id="KW-0256">Endoplasmic reticulum</keyword>
<dbReference type="GO" id="GO:0070573">
    <property type="term" value="F:metallodipeptidase activity"/>
    <property type="evidence" value="ECO:0007669"/>
    <property type="project" value="InterPro"/>
</dbReference>
<organism evidence="22 23">
    <name type="scientific">Polaribacter glomeratus</name>
    <dbReference type="NCBI Taxonomy" id="102"/>
    <lineage>
        <taxon>Bacteria</taxon>
        <taxon>Pseudomonadati</taxon>
        <taxon>Bacteroidota</taxon>
        <taxon>Flavobacteriia</taxon>
        <taxon>Flavobacteriales</taxon>
        <taxon>Flavobacteriaceae</taxon>
    </lineage>
</organism>
<dbReference type="InterPro" id="IPR046450">
    <property type="entry name" value="PA_dom_sf"/>
</dbReference>
<dbReference type="AlphaFoldDB" id="A0A2S7WFR5"/>
<dbReference type="PANTHER" id="PTHR12053">
    <property type="entry name" value="PROTEASE FAMILY M28 PLASMA GLUTAMATE CARBOXYPEPTIDASE-RELATED"/>
    <property type="match status" value="1"/>
</dbReference>
<dbReference type="InterPro" id="IPR007484">
    <property type="entry name" value="Peptidase_M28"/>
</dbReference>
<comment type="caution">
    <text evidence="22">The sequence shown here is derived from an EMBL/GenBank/DDBJ whole genome shotgun (WGS) entry which is preliminary data.</text>
</comment>
<dbReference type="GO" id="GO:0046872">
    <property type="term" value="F:metal ion binding"/>
    <property type="evidence" value="ECO:0007669"/>
    <property type="project" value="UniProtKB-KW"/>
</dbReference>
<evidence type="ECO:0000256" key="3">
    <source>
        <dbReference type="ARBA" id="ARBA00004555"/>
    </source>
</evidence>
<dbReference type="GO" id="GO:0006508">
    <property type="term" value="P:proteolysis"/>
    <property type="evidence" value="ECO:0007669"/>
    <property type="project" value="UniProtKB-KW"/>
</dbReference>
<evidence type="ECO:0000256" key="12">
    <source>
        <dbReference type="ARBA" id="ARBA00022824"/>
    </source>
</evidence>
<evidence type="ECO:0000256" key="20">
    <source>
        <dbReference type="ARBA" id="ARBA00033328"/>
    </source>
</evidence>
<evidence type="ECO:0000256" key="15">
    <source>
        <dbReference type="ARBA" id="ARBA00023049"/>
    </source>
</evidence>
<evidence type="ECO:0000256" key="4">
    <source>
        <dbReference type="ARBA" id="ARBA00004613"/>
    </source>
</evidence>
<reference evidence="22 23" key="1">
    <citation type="submission" date="2016-12" db="EMBL/GenBank/DDBJ databases">
        <title>Trade-off between light-utilization and light-protection in marine flavobacteria.</title>
        <authorList>
            <person name="Kumagai Y."/>
            <person name="Yoshizawa S."/>
            <person name="Kogure K."/>
            <person name="Iwasaki W."/>
        </authorList>
    </citation>
    <scope>NUCLEOTIDE SEQUENCE [LARGE SCALE GENOMIC DNA]</scope>
    <source>
        <strain evidence="22 23">ATCC 43844</strain>
    </source>
</reference>
<keyword evidence="23" id="KW-1185">Reference proteome</keyword>
<dbReference type="GO" id="GO:0005764">
    <property type="term" value="C:lysosome"/>
    <property type="evidence" value="ECO:0007669"/>
    <property type="project" value="UniProtKB-SubCell"/>
</dbReference>
<keyword evidence="8" id="KW-0645">Protease</keyword>
<dbReference type="EMBL" id="MSCM01000002">
    <property type="protein sequence ID" value="PQJ76468.1"/>
    <property type="molecule type" value="Genomic_DNA"/>
</dbReference>
<keyword evidence="17" id="KW-0325">Glycoprotein</keyword>
<accession>A0A2S7WFR5</accession>
<keyword evidence="16" id="KW-0865">Zymogen</keyword>
<evidence type="ECO:0000256" key="11">
    <source>
        <dbReference type="ARBA" id="ARBA00022801"/>
    </source>
</evidence>
<evidence type="ECO:0000256" key="18">
    <source>
        <dbReference type="ARBA" id="ARBA00023228"/>
    </source>
</evidence>
<evidence type="ECO:0000256" key="16">
    <source>
        <dbReference type="ARBA" id="ARBA00023145"/>
    </source>
</evidence>
<evidence type="ECO:0000256" key="6">
    <source>
        <dbReference type="ARBA" id="ARBA00022525"/>
    </source>
</evidence>
<gene>
    <name evidence="22" type="ORF">BTO16_11195</name>
</gene>
<dbReference type="SUPFAM" id="SSF52025">
    <property type="entry name" value="PA domain"/>
    <property type="match status" value="1"/>
</dbReference>
<evidence type="ECO:0000313" key="22">
    <source>
        <dbReference type="EMBL" id="PQJ76468.1"/>
    </source>
</evidence>
<dbReference type="GO" id="GO:0004180">
    <property type="term" value="F:carboxypeptidase activity"/>
    <property type="evidence" value="ECO:0007669"/>
    <property type="project" value="UniProtKB-KW"/>
</dbReference>
<dbReference type="SUPFAM" id="SSF53187">
    <property type="entry name" value="Zn-dependent exopeptidases"/>
    <property type="match status" value="1"/>
</dbReference>
<evidence type="ECO:0000256" key="8">
    <source>
        <dbReference type="ARBA" id="ARBA00022670"/>
    </source>
</evidence>
<evidence type="ECO:0000256" key="1">
    <source>
        <dbReference type="ARBA" id="ARBA00004240"/>
    </source>
</evidence>
<dbReference type="Gene3D" id="3.50.30.30">
    <property type="match status" value="1"/>
</dbReference>
<dbReference type="PANTHER" id="PTHR12053:SF3">
    <property type="entry name" value="CARBOXYPEPTIDASE Q"/>
    <property type="match status" value="1"/>
</dbReference>
<evidence type="ECO:0000256" key="13">
    <source>
        <dbReference type="ARBA" id="ARBA00022833"/>
    </source>
</evidence>
<sequence>MLKKSITLFFLAVLCINCKTEKSLELNSANYSDVINKQFTGDLALETTAFVEKYWRVVGNTGFNKSIYKIAEELEKAGFIIEEKATKNDILTYRIEKRALKKPTWESVNASILIEGEIEPLLQHNTNRNMIALNSYSTPTEGITAEVVYIDDIQKLANMDVKGKIVFAETSPYQIFKAAIVDGKAAGIITYDNPDYLQPEKNTTSIQFRSIPLDSVHKPWAIALSYQAKERLKTALEYEKVELKVVVETNIYPSEELTIVADIKGSEKPKERLVFSAHIQEPGANDNATGVGVALEMATLTAKFVKQKEYQPKRTLTFLWGDEIISTRRYVQEDSIRAKDIKWGISLDMVGENTEKTGGTFLIEKMPDPSAIWTRGNDKHTEWGGSKMSLNQIKPHYLNDFLIDKFKAQGKRANWVVSTNPFEGGSDHVPFLMQNIPSVLFWHFTDQFYHTDNDRIDKVSKTTLKNVGTTALIAAYTLLNADENTARSVLSDLEKAAVVRLNEELKQSKIAINNGDALSTQIEIITAWKDWYKNSFETTKDLVSDAKIISKEVEKSQKLIDSITNEIEKILKQ</sequence>
<evidence type="ECO:0000256" key="2">
    <source>
        <dbReference type="ARBA" id="ARBA00004371"/>
    </source>
</evidence>
<keyword evidence="9" id="KW-0479">Metal-binding</keyword>
<comment type="subunit">
    <text evidence="19">Homodimer. The monomeric form is inactive while the homodimer is active.</text>
</comment>
<evidence type="ECO:0000256" key="9">
    <source>
        <dbReference type="ARBA" id="ARBA00022723"/>
    </source>
</evidence>
<keyword evidence="7" id="KW-0121">Carboxypeptidase</keyword>
<evidence type="ECO:0000256" key="14">
    <source>
        <dbReference type="ARBA" id="ARBA00023034"/>
    </source>
</evidence>
<evidence type="ECO:0000259" key="21">
    <source>
        <dbReference type="Pfam" id="PF04389"/>
    </source>
</evidence>
<proteinExistence type="predicted"/>
<dbReference type="Proteomes" id="UP000239068">
    <property type="component" value="Unassembled WGS sequence"/>
</dbReference>
<dbReference type="Gene3D" id="3.40.630.10">
    <property type="entry name" value="Zn peptidases"/>
    <property type="match status" value="1"/>
</dbReference>
<evidence type="ECO:0000256" key="10">
    <source>
        <dbReference type="ARBA" id="ARBA00022729"/>
    </source>
</evidence>
<keyword evidence="10" id="KW-0732">Signal</keyword>